<reference evidence="2 3" key="1">
    <citation type="submission" date="2017-07" db="EMBL/GenBank/DDBJ databases">
        <authorList>
            <person name="Sun Z.S."/>
            <person name="Albrecht U."/>
            <person name="Echele G."/>
            <person name="Lee C.C."/>
        </authorList>
    </citation>
    <scope>NUCLEOTIDE SEQUENCE [LARGE SCALE GENOMIC DNA]</scope>
    <source>
        <strain evidence="2 3">CGMCC 1.12710</strain>
    </source>
</reference>
<organism evidence="2 3">
    <name type="scientific">Amphiplicatus metriothermophilus</name>
    <dbReference type="NCBI Taxonomy" id="1519374"/>
    <lineage>
        <taxon>Bacteria</taxon>
        <taxon>Pseudomonadati</taxon>
        <taxon>Pseudomonadota</taxon>
        <taxon>Alphaproteobacteria</taxon>
        <taxon>Parvularculales</taxon>
        <taxon>Parvularculaceae</taxon>
        <taxon>Amphiplicatus</taxon>
    </lineage>
</organism>
<dbReference type="OrthoDB" id="839663at2"/>
<feature type="region of interest" description="Disordered" evidence="1">
    <location>
        <begin position="84"/>
        <end position="105"/>
    </location>
</feature>
<dbReference type="InterPro" id="IPR038573">
    <property type="entry name" value="BrnT_sf"/>
</dbReference>
<evidence type="ECO:0000313" key="2">
    <source>
        <dbReference type="EMBL" id="SNT75570.1"/>
    </source>
</evidence>
<feature type="compositionally biased region" description="Basic residues" evidence="1">
    <location>
        <begin position="84"/>
        <end position="95"/>
    </location>
</feature>
<dbReference type="Pfam" id="PF04365">
    <property type="entry name" value="BrnT_toxin"/>
    <property type="match status" value="1"/>
</dbReference>
<keyword evidence="3" id="KW-1185">Reference proteome</keyword>
<name>A0A239PZH2_9PROT</name>
<dbReference type="InterPro" id="IPR007460">
    <property type="entry name" value="BrnT_toxin"/>
</dbReference>
<dbReference type="Proteomes" id="UP000198346">
    <property type="component" value="Unassembled WGS sequence"/>
</dbReference>
<dbReference type="RefSeq" id="WP_089413232.1">
    <property type="nucleotide sequence ID" value="NZ_FZQA01000008.1"/>
</dbReference>
<gene>
    <name evidence="2" type="ORF">SAMN06297382_2821</name>
</gene>
<dbReference type="AlphaFoldDB" id="A0A239PZH2"/>
<accession>A0A239PZH2</accession>
<proteinExistence type="predicted"/>
<feature type="compositionally biased region" description="Basic and acidic residues" evidence="1">
    <location>
        <begin position="96"/>
        <end position="105"/>
    </location>
</feature>
<evidence type="ECO:0000313" key="3">
    <source>
        <dbReference type="Proteomes" id="UP000198346"/>
    </source>
</evidence>
<evidence type="ECO:0000256" key="1">
    <source>
        <dbReference type="SAM" id="MobiDB-lite"/>
    </source>
</evidence>
<dbReference type="Gene3D" id="3.10.450.530">
    <property type="entry name" value="Ribonuclease toxin, BrnT, of type II toxin-antitoxin system"/>
    <property type="match status" value="1"/>
</dbReference>
<protein>
    <submittedName>
        <fullName evidence="2">Uncharacterized protein</fullName>
    </submittedName>
</protein>
<sequence>MARRFEWDENKRQEVLKKRKIDLLEAARMFNTPEKMEVWVDQRQEETRVNAIGEVAGVWYELVYAERGDVIRLITAWKLNEKTKRKAQARYARRARRDEGARRDT</sequence>
<dbReference type="EMBL" id="FZQA01000008">
    <property type="protein sequence ID" value="SNT75570.1"/>
    <property type="molecule type" value="Genomic_DNA"/>
</dbReference>